<evidence type="ECO:0000313" key="1">
    <source>
        <dbReference type="EMBL" id="BAL78252.1"/>
    </source>
</evidence>
<dbReference type="RefSeq" id="WP_015687528.1">
    <property type="nucleotide sequence ID" value="NC_017082.1"/>
</dbReference>
<name>A0AAI8MHP5_9BRAD</name>
<dbReference type="SUPFAM" id="SSF81301">
    <property type="entry name" value="Nucleotidyltransferase"/>
    <property type="match status" value="1"/>
</dbReference>
<accession>A0AAI8MHP5</accession>
<dbReference type="Gene3D" id="3.30.460.10">
    <property type="entry name" value="Beta Polymerase, domain 2"/>
    <property type="match status" value="1"/>
</dbReference>
<evidence type="ECO:0000313" key="2">
    <source>
        <dbReference type="Proteomes" id="UP000007886"/>
    </source>
</evidence>
<proteinExistence type="predicted"/>
<dbReference type="PANTHER" id="PTHR34822">
    <property type="entry name" value="GRPB DOMAIN PROTEIN (AFU_ORTHOLOGUE AFUA_1G01530)"/>
    <property type="match status" value="1"/>
</dbReference>
<dbReference type="Pfam" id="PF04229">
    <property type="entry name" value="GrpB"/>
    <property type="match status" value="1"/>
</dbReference>
<dbReference type="Proteomes" id="UP000007886">
    <property type="component" value="Chromosome"/>
</dbReference>
<dbReference type="KEGG" id="brs:S23_50580"/>
<evidence type="ECO:0008006" key="3">
    <source>
        <dbReference type="Google" id="ProtNLM"/>
    </source>
</evidence>
<gene>
    <name evidence="1" type="ORF">S23_50580</name>
</gene>
<dbReference type="PANTHER" id="PTHR34822:SF1">
    <property type="entry name" value="GRPB FAMILY PROTEIN"/>
    <property type="match status" value="1"/>
</dbReference>
<reference evidence="1 2" key="1">
    <citation type="journal article" date="2012" name="Microbes Environ.">
        <title>Complete genome sequence of Bradyrhizobium sp. S23321: insights into symbiosis evolution in soil oligotrophs.</title>
        <authorList>
            <person name="Okubo T."/>
            <person name="Tsukui T."/>
            <person name="Maita H."/>
            <person name="Okamoto S."/>
            <person name="Oshima K."/>
            <person name="Fujisawa T."/>
            <person name="Saito A."/>
            <person name="Futamata H."/>
            <person name="Hattori R."/>
            <person name="Shimomura Y."/>
            <person name="Haruta S."/>
            <person name="Morimoto S."/>
            <person name="Wang Y."/>
            <person name="Sakai Y."/>
            <person name="Hattori M."/>
            <person name="Aizawa S."/>
            <person name="Nagashima K.V.P."/>
            <person name="Masuda S."/>
            <person name="Hattori T."/>
            <person name="Yamashita A."/>
            <person name="Bao Z."/>
            <person name="Hayatsu M."/>
            <person name="Kajiya-Kanegae H."/>
            <person name="Yoshinaga I."/>
            <person name="Sakamoto K."/>
            <person name="Toyota K."/>
            <person name="Nakao M."/>
            <person name="Kohara M."/>
            <person name="Anda M."/>
            <person name="Niwa R."/>
            <person name="Jung-Hwan P."/>
            <person name="Sameshima-Saito R."/>
            <person name="Tokuda S."/>
            <person name="Yamamoto S."/>
            <person name="Yamamoto S."/>
            <person name="Yokoyama T."/>
            <person name="Akutsu T."/>
            <person name="Nakamura Y."/>
            <person name="Nakahira-Yanaka Y."/>
            <person name="Takada Hoshino Y."/>
            <person name="Hirakawa H."/>
            <person name="Mitsui H."/>
            <person name="Terasawa K."/>
            <person name="Itakura M."/>
            <person name="Sato S."/>
            <person name="Ikeda-Ohtsubo W."/>
            <person name="Sakakura N."/>
            <person name="Kaminuma E."/>
            <person name="Minamisawa K."/>
        </authorList>
    </citation>
    <scope>NUCLEOTIDE SEQUENCE [LARGE SCALE GENOMIC DNA]</scope>
    <source>
        <strain evidence="1 2">S23321</strain>
    </source>
</reference>
<dbReference type="InterPro" id="IPR007344">
    <property type="entry name" value="GrpB/CoaE"/>
</dbReference>
<dbReference type="AlphaFoldDB" id="A0AAI8MHP5"/>
<keyword evidence="2" id="KW-1185">Reference proteome</keyword>
<dbReference type="EMBL" id="AP012279">
    <property type="protein sequence ID" value="BAL78252.1"/>
    <property type="molecule type" value="Genomic_DNA"/>
</dbReference>
<organism evidence="1 2">
    <name type="scientific">Bradyrhizobium cosmicum</name>
    <dbReference type="NCBI Taxonomy" id="1404864"/>
    <lineage>
        <taxon>Bacteria</taxon>
        <taxon>Pseudomonadati</taxon>
        <taxon>Pseudomonadota</taxon>
        <taxon>Alphaproteobacteria</taxon>
        <taxon>Hyphomicrobiales</taxon>
        <taxon>Nitrobacteraceae</taxon>
        <taxon>Bradyrhizobium</taxon>
    </lineage>
</organism>
<sequence>MPLTSPIKPYDPTWPQQYAAEEARLKPVFGLALIGIHHVGSTAIPDLAAKAEIDVLAVVNSDGGLEGWSRSLVALGYRRGSDLSPGHHFFKRDVGGARTHKLHVCLDGHGQIARMLRFRDHLRRHAEDRLKYQELKLRLESENSSGIQQYLIAKDPFIQDILANPD</sequence>
<protein>
    <recommendedName>
        <fullName evidence="3">GrpB family protein</fullName>
    </recommendedName>
</protein>
<dbReference type="InterPro" id="IPR043519">
    <property type="entry name" value="NT_sf"/>
</dbReference>